<keyword evidence="2" id="KW-0812">Transmembrane</keyword>
<keyword evidence="2" id="KW-0472">Membrane</keyword>
<evidence type="ECO:0000313" key="3">
    <source>
        <dbReference type="EMBL" id="QHU23233.1"/>
    </source>
</evidence>
<accession>A0A6C0L0Z7</accession>
<dbReference type="AlphaFoldDB" id="A0A6C0L0Z7"/>
<name>A0A6C0L0Z7_9ZZZZ</name>
<dbReference type="EMBL" id="MN741026">
    <property type="protein sequence ID" value="QHU23233.1"/>
    <property type="molecule type" value="Genomic_DNA"/>
</dbReference>
<evidence type="ECO:0000256" key="2">
    <source>
        <dbReference type="SAM" id="Phobius"/>
    </source>
</evidence>
<organism evidence="3">
    <name type="scientific">viral metagenome</name>
    <dbReference type="NCBI Taxonomy" id="1070528"/>
    <lineage>
        <taxon>unclassified sequences</taxon>
        <taxon>metagenomes</taxon>
        <taxon>organismal metagenomes</taxon>
    </lineage>
</organism>
<feature type="transmembrane region" description="Helical" evidence="2">
    <location>
        <begin position="91"/>
        <end position="112"/>
    </location>
</feature>
<reference evidence="3" key="1">
    <citation type="journal article" date="2020" name="Nature">
        <title>Giant virus diversity and host interactions through global metagenomics.</title>
        <authorList>
            <person name="Schulz F."/>
            <person name="Roux S."/>
            <person name="Paez-Espino D."/>
            <person name="Jungbluth S."/>
            <person name="Walsh D.A."/>
            <person name="Denef V.J."/>
            <person name="McMahon K.D."/>
            <person name="Konstantinidis K.T."/>
            <person name="Eloe-Fadrosh E.A."/>
            <person name="Kyrpides N.C."/>
            <person name="Woyke T."/>
        </authorList>
    </citation>
    <scope>NUCLEOTIDE SEQUENCE</scope>
    <source>
        <strain evidence="3">GVMAG-S-ERX555907-94</strain>
    </source>
</reference>
<evidence type="ECO:0000256" key="1">
    <source>
        <dbReference type="SAM" id="MobiDB-lite"/>
    </source>
</evidence>
<feature type="compositionally biased region" description="Acidic residues" evidence="1">
    <location>
        <begin position="61"/>
        <end position="76"/>
    </location>
</feature>
<keyword evidence="2" id="KW-1133">Transmembrane helix</keyword>
<proteinExistence type="predicted"/>
<sequence>MYHSIFLVILVIILVSCRKNIESFANETCDIYQHKLETLEKKLNKEKPQIVIHNNIPSDLCGDEDKEEEEEEEEEKEIYSDYITPHKQNKILLYIMIICGIILFLIIVYYFIQWLSGKSRHINISFDEALLKAKSNILMKKHKLKLDKK</sequence>
<protein>
    <submittedName>
        <fullName evidence="3">Uncharacterized protein</fullName>
    </submittedName>
</protein>
<feature type="region of interest" description="Disordered" evidence="1">
    <location>
        <begin position="57"/>
        <end position="78"/>
    </location>
</feature>